<reference evidence="6 7" key="1">
    <citation type="submission" date="2017-10" db="EMBL/GenBank/DDBJ databases">
        <title>Bacillus sp. nov., a halophilic bacterium isolated from a Yangshapao Lake.</title>
        <authorList>
            <person name="Wang H."/>
        </authorList>
    </citation>
    <scope>NUCLEOTIDE SEQUENCE [LARGE SCALE GENOMIC DNA]</scope>
    <source>
        <strain evidence="6 7">YSP-3</strain>
    </source>
</reference>
<dbReference type="SMART" id="SM00487">
    <property type="entry name" value="DEXDc"/>
    <property type="match status" value="1"/>
</dbReference>
<dbReference type="CDD" id="cd18012">
    <property type="entry name" value="DEXQc_arch_SWI2_SNF2"/>
    <property type="match status" value="1"/>
</dbReference>
<dbReference type="Gene3D" id="3.40.50.300">
    <property type="entry name" value="P-loop containing nucleotide triphosphate hydrolases"/>
    <property type="match status" value="1"/>
</dbReference>
<dbReference type="OrthoDB" id="9760715at2"/>
<evidence type="ECO:0000259" key="5">
    <source>
        <dbReference type="PROSITE" id="PS51194"/>
    </source>
</evidence>
<dbReference type="GO" id="GO:0005524">
    <property type="term" value="F:ATP binding"/>
    <property type="evidence" value="ECO:0007669"/>
    <property type="project" value="InterPro"/>
</dbReference>
<dbReference type="GO" id="GO:0008270">
    <property type="term" value="F:zinc ion binding"/>
    <property type="evidence" value="ECO:0007669"/>
    <property type="project" value="UniProtKB-KW"/>
</dbReference>
<organism evidence="6 7">
    <name type="scientific">Alteribacter lacisalsi</name>
    <dbReference type="NCBI Taxonomy" id="2045244"/>
    <lineage>
        <taxon>Bacteria</taxon>
        <taxon>Bacillati</taxon>
        <taxon>Bacillota</taxon>
        <taxon>Bacilli</taxon>
        <taxon>Bacillales</taxon>
        <taxon>Bacillaceae</taxon>
        <taxon>Alteribacter</taxon>
    </lineage>
</organism>
<feature type="domain" description="Helicase C-terminal" evidence="5">
    <location>
        <begin position="913"/>
        <end position="1070"/>
    </location>
</feature>
<comment type="caution">
    <text evidence="6">The sequence shown here is derived from an EMBL/GenBank/DDBJ whole genome shotgun (WGS) entry which is preliminary data.</text>
</comment>
<dbReference type="Pfam" id="PF08455">
    <property type="entry name" value="SNF2_assoc"/>
    <property type="match status" value="1"/>
</dbReference>
<dbReference type="SMART" id="SM00490">
    <property type="entry name" value="HELICc"/>
    <property type="match status" value="1"/>
</dbReference>
<dbReference type="Pfam" id="PF00271">
    <property type="entry name" value="Helicase_C"/>
    <property type="match status" value="1"/>
</dbReference>
<protein>
    <submittedName>
        <fullName evidence="6">Helicase SNF2</fullName>
    </submittedName>
</protein>
<keyword evidence="2" id="KW-0862">Zinc</keyword>
<feature type="domain" description="SWIM-type" evidence="3">
    <location>
        <begin position="54"/>
        <end position="96"/>
    </location>
</feature>
<evidence type="ECO:0000313" key="7">
    <source>
        <dbReference type="Proteomes" id="UP000248066"/>
    </source>
</evidence>
<keyword evidence="7" id="KW-1185">Reference proteome</keyword>
<keyword evidence="6" id="KW-0067">ATP-binding</keyword>
<dbReference type="InterPro" id="IPR013663">
    <property type="entry name" value="Helicase_SWF/SNF/SWI_bac"/>
</dbReference>
<dbReference type="Gene3D" id="3.40.50.10810">
    <property type="entry name" value="Tandem AAA-ATPase domain"/>
    <property type="match status" value="1"/>
</dbReference>
<dbReference type="InterPro" id="IPR000330">
    <property type="entry name" value="SNF2_N"/>
</dbReference>
<evidence type="ECO:0000313" key="6">
    <source>
        <dbReference type="EMBL" id="PYZ96794.1"/>
    </source>
</evidence>
<dbReference type="EMBL" id="PDOF01000002">
    <property type="protein sequence ID" value="PYZ96794.1"/>
    <property type="molecule type" value="Genomic_DNA"/>
</dbReference>
<name>A0A2W0H4N7_9BACI</name>
<dbReference type="GO" id="GO:0016787">
    <property type="term" value="F:hydrolase activity"/>
    <property type="evidence" value="ECO:0007669"/>
    <property type="project" value="UniProtKB-KW"/>
</dbReference>
<dbReference type="PANTHER" id="PTHR10799">
    <property type="entry name" value="SNF2/RAD54 HELICASE FAMILY"/>
    <property type="match status" value="1"/>
</dbReference>
<dbReference type="InterPro" id="IPR001650">
    <property type="entry name" value="Helicase_C-like"/>
</dbReference>
<dbReference type="Pfam" id="PF00176">
    <property type="entry name" value="SNF2-rel_dom"/>
    <property type="match status" value="1"/>
</dbReference>
<dbReference type="PROSITE" id="PS50966">
    <property type="entry name" value="ZF_SWIM"/>
    <property type="match status" value="1"/>
</dbReference>
<dbReference type="Proteomes" id="UP000248066">
    <property type="component" value="Unassembled WGS sequence"/>
</dbReference>
<evidence type="ECO:0000256" key="1">
    <source>
        <dbReference type="ARBA" id="ARBA00022801"/>
    </source>
</evidence>
<proteinExistence type="predicted"/>
<dbReference type="InterPro" id="IPR049730">
    <property type="entry name" value="SNF2/RAD54-like_C"/>
</dbReference>
<keyword evidence="1" id="KW-0378">Hydrolase</keyword>
<dbReference type="InterPro" id="IPR007527">
    <property type="entry name" value="Znf_SWIM"/>
</dbReference>
<dbReference type="InterPro" id="IPR014001">
    <property type="entry name" value="Helicase_ATP-bd"/>
</dbReference>
<dbReference type="PROSITE" id="PS51194">
    <property type="entry name" value="HELICASE_CTER"/>
    <property type="match status" value="1"/>
</dbReference>
<dbReference type="CDD" id="cd18793">
    <property type="entry name" value="SF2_C_SNF"/>
    <property type="match status" value="1"/>
</dbReference>
<keyword evidence="6" id="KW-0347">Helicase</keyword>
<dbReference type="RefSeq" id="WP_110520732.1">
    <property type="nucleotide sequence ID" value="NZ_PDOF01000002.1"/>
</dbReference>
<dbReference type="AlphaFoldDB" id="A0A2W0H4N7"/>
<dbReference type="InterPro" id="IPR038718">
    <property type="entry name" value="SNF2-like_sf"/>
</dbReference>
<sequence>MTQILTETEIQSHCSSSSVFIRGKSYFVNEAVEDLYYEPADKAYVAVVNGMDDYYVTLYTDKERKPELERAHCTCLAFQTYEGICKHIAAVALAVSYENSKKTSVEAPQQEMATVFEEESADELISSFQQVYERKKESYGERDWLDTEFILSITAPFQAKNGSVDLEMKIGPSRRYIVKDVTEFLEAMEKGLALRFSKLFTYHPSDYQFREEDLRVFEQLRKVSEVEKEMSTFYLRSYRTKEDKRRMTIPNPFLYDILSALKHCHVTVETDRHFYEPEKGVDAIRSPEKLPLRFNVAFAGENESRFRLEWENREDTIVLGNNYNALFHSGTFYFLTEAEKDTVLMLEKEFSARNRSSLTVSREKMMDLSSVVLPQLKTVGEVHIEPDVRRLIRAEPLRGKLYVDLVDDTATAKLEFHYGDVEIFPFGSVAGGEDIIVRDMDREMQLLSRIESVPFKYNGTELYLDDWDDVLEFLLVDVPDLSELMEVYMTSAAKKIIYTPTEDPRVQIEANEKLSLLDVTFQFEGIDSREIEQMLTALAENKKYYKLSSGAFINLQDERFDNMKAVLEQMPAPKDGYSQNEQVPLMKAFQLDEAGDEAIRRGRKFRELLERIYHPEEVDTRVPESLDGIMREYQKTGFRWLKTLAAYGFGGVLADDMGLGKTIQTIAYLQSEKEEGREGQALIVCPSSLIYNWEKEIHRFAPELKAAVISGPGPERKAAFDGAGDADVIITSYPLLRRDAEMYAETRFSVFILDEAQYVKNDWTQTARAVKSIRAGRAFALSGTPIENSLDELYSIFEVVLPGLFASKRAFKEMEEKSVARRVRPFVLRRVKEDVLKELPDKLENVQFTELTEDQKAVYLAQLQILRNEVKNVIQDGAFQQNRMKILAGLTRLRQICCHPSLFMDSYEGRSGKLDRLMEYLKEAVPSGKRVVIFSQFTSMLAMIREELERSGWDYYYLDGKTPSSDRVAMAEAYNDGGKPLFLVSLKAGGTGLNLTGGDTVILFDSWWNPAVEEQAADRVHRFGQKNVVQVLKLVTAGTIEEKIHQLQEQKRELMDKVIQTGETSITSLGKDDIQELLQV</sequence>
<dbReference type="Pfam" id="PF04434">
    <property type="entry name" value="SWIM"/>
    <property type="match status" value="1"/>
</dbReference>
<keyword evidence="6" id="KW-0547">Nucleotide-binding</keyword>
<evidence type="ECO:0000259" key="3">
    <source>
        <dbReference type="PROSITE" id="PS50966"/>
    </source>
</evidence>
<dbReference type="FunFam" id="3.40.50.300:FF:000533">
    <property type="entry name" value="Helicase, Snf2 family"/>
    <property type="match status" value="1"/>
</dbReference>
<keyword evidence="2" id="KW-0863">Zinc-finger</keyword>
<evidence type="ECO:0000259" key="4">
    <source>
        <dbReference type="PROSITE" id="PS51192"/>
    </source>
</evidence>
<keyword evidence="2" id="KW-0479">Metal-binding</keyword>
<feature type="domain" description="Helicase ATP-binding" evidence="4">
    <location>
        <begin position="642"/>
        <end position="803"/>
    </location>
</feature>
<gene>
    <name evidence="6" type="ORF">CR205_14015</name>
</gene>
<evidence type="ECO:0000256" key="2">
    <source>
        <dbReference type="PROSITE-ProRule" id="PRU00325"/>
    </source>
</evidence>
<dbReference type="PROSITE" id="PS51192">
    <property type="entry name" value="HELICASE_ATP_BIND_1"/>
    <property type="match status" value="1"/>
</dbReference>
<dbReference type="GO" id="GO:0004386">
    <property type="term" value="F:helicase activity"/>
    <property type="evidence" value="ECO:0007669"/>
    <property type="project" value="UniProtKB-KW"/>
</dbReference>
<accession>A0A2W0H4N7</accession>
<dbReference type="InterPro" id="IPR027417">
    <property type="entry name" value="P-loop_NTPase"/>
</dbReference>
<dbReference type="SUPFAM" id="SSF52540">
    <property type="entry name" value="P-loop containing nucleoside triphosphate hydrolases"/>
    <property type="match status" value="2"/>
</dbReference>